<evidence type="ECO:0000256" key="1">
    <source>
        <dbReference type="SAM" id="Phobius"/>
    </source>
</evidence>
<feature type="transmembrane region" description="Helical" evidence="1">
    <location>
        <begin position="59"/>
        <end position="81"/>
    </location>
</feature>
<organism evidence="2 3">
    <name type="scientific">Chitinophaga varians</name>
    <dbReference type="NCBI Taxonomy" id="2202339"/>
    <lineage>
        <taxon>Bacteria</taxon>
        <taxon>Pseudomonadati</taxon>
        <taxon>Bacteroidota</taxon>
        <taxon>Chitinophagia</taxon>
        <taxon>Chitinophagales</taxon>
        <taxon>Chitinophagaceae</taxon>
        <taxon>Chitinophaga</taxon>
    </lineage>
</organism>
<keyword evidence="1" id="KW-0812">Transmembrane</keyword>
<dbReference type="AlphaFoldDB" id="A0A847S806"/>
<name>A0A847S806_9BACT</name>
<evidence type="ECO:0000313" key="2">
    <source>
        <dbReference type="EMBL" id="NLR69188.1"/>
    </source>
</evidence>
<dbReference type="NCBIfam" id="NF047765">
    <property type="entry name" value="LIC_13387_fam"/>
    <property type="match status" value="1"/>
</dbReference>
<reference evidence="2 3" key="1">
    <citation type="submission" date="2020-04" db="EMBL/GenBank/DDBJ databases">
        <authorList>
            <person name="Yin C."/>
        </authorList>
    </citation>
    <scope>NUCLEOTIDE SEQUENCE [LARGE SCALE GENOMIC DNA]</scope>
    <source>
        <strain evidence="2 3">Ae27</strain>
    </source>
</reference>
<sequence length="137" mass="15803">MVAQYLWVTGSAIIGLAGLSHVRATLWTNMLYPRNEKLIADMKISPLQMTEKLTMWKSWMGFNATHGSGAAFVGIINFYLALYNFTFLKSSQFLLLLTLLTMAFYVWIARKYWFKPVFLLITAAWTCFMASYILLMM</sequence>
<protein>
    <submittedName>
        <fullName evidence="2">Uncharacterized protein</fullName>
    </submittedName>
</protein>
<keyword evidence="1" id="KW-0472">Membrane</keyword>
<gene>
    <name evidence="2" type="ORF">HGH92_33130</name>
</gene>
<dbReference type="InterPro" id="IPR058068">
    <property type="entry name" value="LIC_13387-like"/>
</dbReference>
<feature type="transmembrane region" description="Helical" evidence="1">
    <location>
        <begin position="93"/>
        <end position="110"/>
    </location>
</feature>
<evidence type="ECO:0000313" key="3">
    <source>
        <dbReference type="Proteomes" id="UP000570474"/>
    </source>
</evidence>
<dbReference type="RefSeq" id="WP_168875150.1">
    <property type="nucleotide sequence ID" value="NZ_JABAIA010000005.1"/>
</dbReference>
<dbReference type="EMBL" id="JABAIA010000005">
    <property type="protein sequence ID" value="NLR69188.1"/>
    <property type="molecule type" value="Genomic_DNA"/>
</dbReference>
<dbReference type="Proteomes" id="UP000570474">
    <property type="component" value="Unassembled WGS sequence"/>
</dbReference>
<proteinExistence type="predicted"/>
<accession>A0A847S806</accession>
<comment type="caution">
    <text evidence="2">The sequence shown here is derived from an EMBL/GenBank/DDBJ whole genome shotgun (WGS) entry which is preliminary data.</text>
</comment>
<keyword evidence="1" id="KW-1133">Transmembrane helix</keyword>
<feature type="transmembrane region" description="Helical" evidence="1">
    <location>
        <begin position="116"/>
        <end position="135"/>
    </location>
</feature>
<keyword evidence="3" id="KW-1185">Reference proteome</keyword>